<sequence length="158" mass="17047">MQDQHLLVKVTARDDLPEDAALLCRQQTHLELPGSSQRVAVQALWLEVDLGPVPLLAPQELPCRPGTWPGTAGAGQREFPDIALGSGQCKPPALCGFCLQPTVTSGNALPCRGHMGSWLSRHIALLSRVVAGLPGARSSQREVPLRAGERDRVPRKRL</sequence>
<reference evidence="3" key="1">
    <citation type="submission" date="2012-07" db="EMBL/GenBank/DDBJ databases">
        <title>Genome of the Chinese tree shrew, a rising model animal genetically related to primates.</title>
        <authorList>
            <person name="Zhang G."/>
            <person name="Fan Y."/>
            <person name="Yao Y."/>
            <person name="Huang Z."/>
        </authorList>
    </citation>
    <scope>NUCLEOTIDE SEQUENCE [LARGE SCALE GENOMIC DNA]</scope>
</reference>
<evidence type="ECO:0000256" key="1">
    <source>
        <dbReference type="SAM" id="MobiDB-lite"/>
    </source>
</evidence>
<name>L9KW04_TUPCH</name>
<reference evidence="3" key="2">
    <citation type="journal article" date="2013" name="Nat. Commun.">
        <title>Genome of the Chinese tree shrew.</title>
        <authorList>
            <person name="Fan Y."/>
            <person name="Huang Z.Y."/>
            <person name="Cao C.C."/>
            <person name="Chen C.S."/>
            <person name="Chen Y.X."/>
            <person name="Fan D.D."/>
            <person name="He J."/>
            <person name="Hou H.L."/>
            <person name="Hu L."/>
            <person name="Hu X.T."/>
            <person name="Jiang X.T."/>
            <person name="Lai R."/>
            <person name="Lang Y.S."/>
            <person name="Liang B."/>
            <person name="Liao S.G."/>
            <person name="Mu D."/>
            <person name="Ma Y.Y."/>
            <person name="Niu Y.Y."/>
            <person name="Sun X.Q."/>
            <person name="Xia J.Q."/>
            <person name="Xiao J."/>
            <person name="Xiong Z.Q."/>
            <person name="Xu L."/>
            <person name="Yang L."/>
            <person name="Zhang Y."/>
            <person name="Zhao W."/>
            <person name="Zhao X.D."/>
            <person name="Zheng Y.T."/>
            <person name="Zhou J.M."/>
            <person name="Zhu Y.B."/>
            <person name="Zhang G.J."/>
            <person name="Wang J."/>
            <person name="Yao Y.G."/>
        </authorList>
    </citation>
    <scope>NUCLEOTIDE SEQUENCE [LARGE SCALE GENOMIC DNA]</scope>
</reference>
<feature type="compositionally biased region" description="Basic and acidic residues" evidence="1">
    <location>
        <begin position="139"/>
        <end position="152"/>
    </location>
</feature>
<dbReference type="Proteomes" id="UP000011518">
    <property type="component" value="Unassembled WGS sequence"/>
</dbReference>
<dbReference type="EMBL" id="KB320633">
    <property type="protein sequence ID" value="ELW66976.1"/>
    <property type="molecule type" value="Genomic_DNA"/>
</dbReference>
<proteinExistence type="predicted"/>
<evidence type="ECO:0000313" key="3">
    <source>
        <dbReference type="Proteomes" id="UP000011518"/>
    </source>
</evidence>
<feature type="region of interest" description="Disordered" evidence="1">
    <location>
        <begin position="138"/>
        <end position="158"/>
    </location>
</feature>
<dbReference type="InParanoid" id="L9KW04"/>
<gene>
    <name evidence="2" type="ORF">TREES_T100020495</name>
</gene>
<keyword evidence="3" id="KW-1185">Reference proteome</keyword>
<evidence type="ECO:0000313" key="2">
    <source>
        <dbReference type="EMBL" id="ELW66976.1"/>
    </source>
</evidence>
<protein>
    <submittedName>
        <fullName evidence="2">Uncharacterized protein</fullName>
    </submittedName>
</protein>
<dbReference type="AlphaFoldDB" id="L9KW04"/>
<accession>L9KW04</accession>
<organism evidence="2 3">
    <name type="scientific">Tupaia chinensis</name>
    <name type="common">Chinese tree shrew</name>
    <name type="synonym">Tupaia belangeri chinensis</name>
    <dbReference type="NCBI Taxonomy" id="246437"/>
    <lineage>
        <taxon>Eukaryota</taxon>
        <taxon>Metazoa</taxon>
        <taxon>Chordata</taxon>
        <taxon>Craniata</taxon>
        <taxon>Vertebrata</taxon>
        <taxon>Euteleostomi</taxon>
        <taxon>Mammalia</taxon>
        <taxon>Eutheria</taxon>
        <taxon>Euarchontoglires</taxon>
        <taxon>Scandentia</taxon>
        <taxon>Tupaiidae</taxon>
        <taxon>Tupaia</taxon>
    </lineage>
</organism>